<protein>
    <submittedName>
        <fullName evidence="1">Uncharacterized protein</fullName>
    </submittedName>
</protein>
<evidence type="ECO:0000313" key="1">
    <source>
        <dbReference type="EMBL" id="PZD80136.1"/>
    </source>
</evidence>
<proteinExistence type="predicted"/>
<dbReference type="Proteomes" id="UP000248886">
    <property type="component" value="Unassembled WGS sequence"/>
</dbReference>
<evidence type="ECO:0000313" key="2">
    <source>
        <dbReference type="Proteomes" id="UP000248886"/>
    </source>
</evidence>
<dbReference type="OrthoDB" id="5297915at2"/>
<organism evidence="1 2">
    <name type="scientific">Acidithiobacillus ferrooxidans</name>
    <name type="common">Thiobacillus ferrooxidans</name>
    <dbReference type="NCBI Taxonomy" id="920"/>
    <lineage>
        <taxon>Bacteria</taxon>
        <taxon>Pseudomonadati</taxon>
        <taxon>Pseudomonadota</taxon>
        <taxon>Acidithiobacillia</taxon>
        <taxon>Acidithiobacillales</taxon>
        <taxon>Acidithiobacillaceae</taxon>
        <taxon>Acidithiobacillus</taxon>
    </lineage>
</organism>
<accession>A0A2W1K0J8</accession>
<comment type="caution">
    <text evidence="1">The sequence shown here is derived from an EMBL/GenBank/DDBJ whole genome shotgun (WGS) entry which is preliminary data.</text>
</comment>
<sequence length="119" mass="13731">MVALMTSPSRQFRAALALIAVRKSQWTFDKLAQELQVDAGLVKFCWRTLLETAWQLYPPRARSTTGHWQPDPSIKAMIALAAYRARPDRIGDIARQYGVSLQDVEHWRCILICRADWLF</sequence>
<dbReference type="AlphaFoldDB" id="A0A2W1K0J8"/>
<gene>
    <name evidence="1" type="ORF">DN052_14620</name>
</gene>
<dbReference type="EMBL" id="QKQP01000011">
    <property type="protein sequence ID" value="PZD80136.1"/>
    <property type="molecule type" value="Genomic_DNA"/>
</dbReference>
<reference evidence="1 2" key="1">
    <citation type="submission" date="2018-06" db="EMBL/GenBank/DDBJ databases">
        <title>Draft sequence of Acidithiobacillus ferrooxidans CCM 4253.</title>
        <authorList>
            <person name="Moya-Beltran A."/>
            <person name="Castro M."/>
            <person name="Covarrubias P.C."/>
            <person name="Issotta F."/>
            <person name="Janiczek O."/>
            <person name="Mandl M."/>
            <person name="Kucera J."/>
            <person name="Quatrini R."/>
        </authorList>
    </citation>
    <scope>NUCLEOTIDE SEQUENCE [LARGE SCALE GENOMIC DNA]</scope>
    <source>
        <strain evidence="1 2">CCM 4253</strain>
    </source>
</reference>
<name>A0A2W1K0J8_ACIFR</name>